<gene>
    <name evidence="1" type="ORF">BRADI_1g20203v3</name>
</gene>
<proteinExistence type="predicted"/>
<evidence type="ECO:0000313" key="2">
    <source>
        <dbReference type="EnsemblPlants" id="PNT74672"/>
    </source>
</evidence>
<reference evidence="1 2" key="1">
    <citation type="journal article" date="2010" name="Nature">
        <title>Genome sequencing and analysis of the model grass Brachypodium distachyon.</title>
        <authorList>
            <consortium name="International Brachypodium Initiative"/>
        </authorList>
    </citation>
    <scope>NUCLEOTIDE SEQUENCE [LARGE SCALE GENOMIC DNA]</scope>
    <source>
        <strain evidence="1 2">Bd21</strain>
    </source>
</reference>
<name>A0A2K2DK70_BRADI</name>
<reference evidence="1" key="2">
    <citation type="submission" date="2017-06" db="EMBL/GenBank/DDBJ databases">
        <title>WGS assembly of Brachypodium distachyon.</title>
        <authorList>
            <consortium name="The International Brachypodium Initiative"/>
            <person name="Lucas S."/>
            <person name="Harmon-Smith M."/>
            <person name="Lail K."/>
            <person name="Tice H."/>
            <person name="Grimwood J."/>
            <person name="Bruce D."/>
            <person name="Barry K."/>
            <person name="Shu S."/>
            <person name="Lindquist E."/>
            <person name="Wang M."/>
            <person name="Pitluck S."/>
            <person name="Vogel J.P."/>
            <person name="Garvin D.F."/>
            <person name="Mockler T.C."/>
            <person name="Schmutz J."/>
            <person name="Rokhsar D."/>
            <person name="Bevan M.W."/>
        </authorList>
    </citation>
    <scope>NUCLEOTIDE SEQUENCE</scope>
    <source>
        <strain evidence="1">Bd21</strain>
    </source>
</reference>
<reference evidence="2" key="3">
    <citation type="submission" date="2018-08" db="UniProtKB">
        <authorList>
            <consortium name="EnsemblPlants"/>
        </authorList>
    </citation>
    <scope>IDENTIFICATION</scope>
    <source>
        <strain evidence="2">cv. Bd21</strain>
    </source>
</reference>
<accession>A0A2K2DK70</accession>
<sequence>MEKNISNSPFQVQSGYKGILPPKKPYLSDTFSQALYQPCIPFVGKCTNFKTPITNGFETYRYHVHPC</sequence>
<dbReference type="EMBL" id="CM000880">
    <property type="protein sequence ID" value="PNT74672.1"/>
    <property type="molecule type" value="Genomic_DNA"/>
</dbReference>
<evidence type="ECO:0000313" key="1">
    <source>
        <dbReference type="EMBL" id="PNT74672.1"/>
    </source>
</evidence>
<organism evidence="1">
    <name type="scientific">Brachypodium distachyon</name>
    <name type="common">Purple false brome</name>
    <name type="synonym">Trachynia distachya</name>
    <dbReference type="NCBI Taxonomy" id="15368"/>
    <lineage>
        <taxon>Eukaryota</taxon>
        <taxon>Viridiplantae</taxon>
        <taxon>Streptophyta</taxon>
        <taxon>Embryophyta</taxon>
        <taxon>Tracheophyta</taxon>
        <taxon>Spermatophyta</taxon>
        <taxon>Magnoliopsida</taxon>
        <taxon>Liliopsida</taxon>
        <taxon>Poales</taxon>
        <taxon>Poaceae</taxon>
        <taxon>BOP clade</taxon>
        <taxon>Pooideae</taxon>
        <taxon>Stipodae</taxon>
        <taxon>Brachypodieae</taxon>
        <taxon>Brachypodium</taxon>
    </lineage>
</organism>
<dbReference type="EnsemblPlants" id="PNT74672">
    <property type="protein sequence ID" value="PNT74672"/>
    <property type="gene ID" value="BRADI_1g20203v3"/>
</dbReference>
<dbReference type="Gramene" id="PNT74672">
    <property type="protein sequence ID" value="PNT74672"/>
    <property type="gene ID" value="BRADI_1g20203v3"/>
</dbReference>
<dbReference type="AlphaFoldDB" id="A0A2K2DK70"/>
<protein>
    <submittedName>
        <fullName evidence="1 2">Uncharacterized protein</fullName>
    </submittedName>
</protein>
<keyword evidence="3" id="KW-1185">Reference proteome</keyword>
<dbReference type="InParanoid" id="A0A2K2DK70"/>
<evidence type="ECO:0000313" key="3">
    <source>
        <dbReference type="Proteomes" id="UP000008810"/>
    </source>
</evidence>
<dbReference type="Proteomes" id="UP000008810">
    <property type="component" value="Chromosome 1"/>
</dbReference>